<dbReference type="EMBL" id="CP000806">
    <property type="protein sequence ID" value="ACB52935.1"/>
    <property type="molecule type" value="Genomic_DNA"/>
</dbReference>
<dbReference type="Gene3D" id="3.90.180.10">
    <property type="entry name" value="Medium-chain alcohol dehydrogenases, catalytic domain"/>
    <property type="match status" value="1"/>
</dbReference>
<reference evidence="4 5" key="1">
    <citation type="journal article" date="2008" name="Proc. Natl. Acad. Sci. U.S.A.">
        <title>The genome of Cyanothece 51142, a unicellular diazotrophic cyanobacterium important in the marine nitrogen cycle.</title>
        <authorList>
            <person name="Welsh E.A."/>
            <person name="Liberton M."/>
            <person name="Stoeckel J."/>
            <person name="Loh T."/>
            <person name="Elvitigala T."/>
            <person name="Wang C."/>
            <person name="Wollam A."/>
            <person name="Fulton R.S."/>
            <person name="Clifton S.W."/>
            <person name="Jacobs J.M."/>
            <person name="Aurora R."/>
            <person name="Ghosh B.K."/>
            <person name="Sherman L.A."/>
            <person name="Smith R.D."/>
            <person name="Wilson R.K."/>
            <person name="Pakrasi H.B."/>
        </authorList>
    </citation>
    <scope>NUCLEOTIDE SEQUENCE [LARGE SCALE GENOMIC DNA]</scope>
    <source>
        <strain evidence="5">ATCC 51142 / BH68</strain>
    </source>
</reference>
<dbReference type="InterPro" id="IPR002364">
    <property type="entry name" value="Quin_OxRdtase/zeta-crystal_CS"/>
</dbReference>
<keyword evidence="1" id="KW-0521">NADP</keyword>
<dbReference type="HOGENOM" id="CLU_026673_3_3_3"/>
<evidence type="ECO:0000256" key="1">
    <source>
        <dbReference type="ARBA" id="ARBA00022857"/>
    </source>
</evidence>
<dbReference type="AlphaFoldDB" id="B1X0P6"/>
<dbReference type="GO" id="GO:0070402">
    <property type="term" value="F:NADPH binding"/>
    <property type="evidence" value="ECO:0007669"/>
    <property type="project" value="TreeGrafter"/>
</dbReference>
<keyword evidence="2" id="KW-0560">Oxidoreductase</keyword>
<evidence type="ECO:0000313" key="5">
    <source>
        <dbReference type="Proteomes" id="UP000001203"/>
    </source>
</evidence>
<dbReference type="InterPro" id="IPR011032">
    <property type="entry name" value="GroES-like_sf"/>
</dbReference>
<dbReference type="SUPFAM" id="SSF50129">
    <property type="entry name" value="GroES-like"/>
    <property type="match status" value="1"/>
</dbReference>
<accession>B1X0P6</accession>
<feature type="domain" description="Enoyl reductase (ER)" evidence="3">
    <location>
        <begin position="10"/>
        <end position="331"/>
    </location>
</feature>
<dbReference type="SUPFAM" id="SSF51735">
    <property type="entry name" value="NAD(P)-binding Rossmann-fold domains"/>
    <property type="match status" value="1"/>
</dbReference>
<dbReference type="PROSITE" id="PS01162">
    <property type="entry name" value="QOR_ZETA_CRYSTAL"/>
    <property type="match status" value="1"/>
</dbReference>
<dbReference type="GO" id="GO:0008270">
    <property type="term" value="F:zinc ion binding"/>
    <property type="evidence" value="ECO:0007669"/>
    <property type="project" value="InterPro"/>
</dbReference>
<dbReference type="SMART" id="SM00829">
    <property type="entry name" value="PKS_ER"/>
    <property type="match status" value="1"/>
</dbReference>
<dbReference type="GO" id="GO:0016651">
    <property type="term" value="F:oxidoreductase activity, acting on NAD(P)H"/>
    <property type="evidence" value="ECO:0007669"/>
    <property type="project" value="TreeGrafter"/>
</dbReference>
<protein>
    <submittedName>
        <fullName evidence="4">Probable zinc-binding oxidoreductase</fullName>
    </submittedName>
</protein>
<dbReference type="eggNOG" id="COG0604">
    <property type="taxonomic scope" value="Bacteria"/>
</dbReference>
<dbReference type="Pfam" id="PF08240">
    <property type="entry name" value="ADH_N"/>
    <property type="match status" value="1"/>
</dbReference>
<sequence>MKAILMTASGDPDVLTLTEIPQPTLESPTALLIKLKAAGINPIDTKLRQRGTFYPEEMPAVLGCDGAGIVEAIGSEVTRFQRGDEVYFCAGGLGKTRTGNYAEYAVVEEHRVALKPTTLSFPEAAAAPLVLITAWEALYDRARLSPGQTVLIHGGAGGVGHVAIQLAKLKGAKVCTTVGSTDKARLVRQLGADEPILYKQTDFVESVLSWTDGQGVDVAFDTVGGQTFFHTCDAVKVYGDLVTILQPDPTIGNLKVARTRNLRLSLELMLTPALMELKEGQSHQTSILEQCATFIDEGKLTLHLSQTFPLEEVVAAHQALETGSNTGKIVLTIA</sequence>
<dbReference type="Pfam" id="PF13602">
    <property type="entry name" value="ADH_zinc_N_2"/>
    <property type="match status" value="1"/>
</dbReference>
<dbReference type="KEGG" id="cyt:cce_3587"/>
<dbReference type="OrthoDB" id="9792162at2"/>
<dbReference type="CDD" id="cd08272">
    <property type="entry name" value="MDR6"/>
    <property type="match status" value="1"/>
</dbReference>
<evidence type="ECO:0000259" key="3">
    <source>
        <dbReference type="SMART" id="SM00829"/>
    </source>
</evidence>
<proteinExistence type="predicted"/>
<dbReference type="STRING" id="43989.cce_3587"/>
<dbReference type="RefSeq" id="WP_009545250.1">
    <property type="nucleotide sequence ID" value="NC_010546.1"/>
</dbReference>
<dbReference type="Gene3D" id="3.40.50.720">
    <property type="entry name" value="NAD(P)-binding Rossmann-like Domain"/>
    <property type="match status" value="1"/>
</dbReference>
<keyword evidence="5" id="KW-1185">Reference proteome</keyword>
<dbReference type="Proteomes" id="UP000001203">
    <property type="component" value="Chromosome circular"/>
</dbReference>
<dbReference type="InterPro" id="IPR036291">
    <property type="entry name" value="NAD(P)-bd_dom_sf"/>
</dbReference>
<gene>
    <name evidence="4" type="ordered locus">cce_3587</name>
</gene>
<dbReference type="PANTHER" id="PTHR48106">
    <property type="entry name" value="QUINONE OXIDOREDUCTASE PIG3-RELATED"/>
    <property type="match status" value="1"/>
</dbReference>
<organism evidence="4 5">
    <name type="scientific">Crocosphaera subtropica (strain ATCC 51142 / BH68)</name>
    <name type="common">Cyanothece sp. (strain ATCC 51142)</name>
    <dbReference type="NCBI Taxonomy" id="43989"/>
    <lineage>
        <taxon>Bacteria</taxon>
        <taxon>Bacillati</taxon>
        <taxon>Cyanobacteriota</taxon>
        <taxon>Cyanophyceae</taxon>
        <taxon>Oscillatoriophycideae</taxon>
        <taxon>Chroococcales</taxon>
        <taxon>Aphanothecaceae</taxon>
        <taxon>Crocosphaera</taxon>
        <taxon>Crocosphaera subtropica</taxon>
    </lineage>
</organism>
<evidence type="ECO:0000313" key="4">
    <source>
        <dbReference type="EMBL" id="ACB52935.1"/>
    </source>
</evidence>
<dbReference type="InterPro" id="IPR013154">
    <property type="entry name" value="ADH-like_N"/>
</dbReference>
<dbReference type="InterPro" id="IPR020843">
    <property type="entry name" value="ER"/>
</dbReference>
<name>B1X0P6_CROS5</name>
<evidence type="ECO:0000256" key="2">
    <source>
        <dbReference type="ARBA" id="ARBA00023002"/>
    </source>
</evidence>